<organism evidence="1 2">
    <name type="scientific">Portunus trituberculatus</name>
    <name type="common">Swimming crab</name>
    <name type="synonym">Neptunus trituberculatus</name>
    <dbReference type="NCBI Taxonomy" id="210409"/>
    <lineage>
        <taxon>Eukaryota</taxon>
        <taxon>Metazoa</taxon>
        <taxon>Ecdysozoa</taxon>
        <taxon>Arthropoda</taxon>
        <taxon>Crustacea</taxon>
        <taxon>Multicrustacea</taxon>
        <taxon>Malacostraca</taxon>
        <taxon>Eumalacostraca</taxon>
        <taxon>Eucarida</taxon>
        <taxon>Decapoda</taxon>
        <taxon>Pleocyemata</taxon>
        <taxon>Brachyura</taxon>
        <taxon>Eubrachyura</taxon>
        <taxon>Portunoidea</taxon>
        <taxon>Portunidae</taxon>
        <taxon>Portuninae</taxon>
        <taxon>Portunus</taxon>
    </lineage>
</organism>
<name>A0A5B7I1V8_PORTR</name>
<keyword evidence="2" id="KW-1185">Reference proteome</keyword>
<sequence length="82" mass="9233">MRIEKVGGNREGTTVSSLRQLCFGAFHRVWHKSLITKIRADGIDGALLSLLEDYLSNRHLRVTISHRESDVLPIKASLTFSL</sequence>
<proteinExistence type="predicted"/>
<dbReference type="Proteomes" id="UP000324222">
    <property type="component" value="Unassembled WGS sequence"/>
</dbReference>
<accession>A0A5B7I1V8</accession>
<dbReference type="EMBL" id="VSRR010039554">
    <property type="protein sequence ID" value="MPC74714.1"/>
    <property type="molecule type" value="Genomic_DNA"/>
</dbReference>
<gene>
    <name evidence="1" type="ORF">E2C01_069088</name>
</gene>
<evidence type="ECO:0000313" key="2">
    <source>
        <dbReference type="Proteomes" id="UP000324222"/>
    </source>
</evidence>
<reference evidence="1 2" key="1">
    <citation type="submission" date="2019-05" db="EMBL/GenBank/DDBJ databases">
        <title>Another draft genome of Portunus trituberculatus and its Hox gene families provides insights of decapod evolution.</title>
        <authorList>
            <person name="Jeong J.-H."/>
            <person name="Song I."/>
            <person name="Kim S."/>
            <person name="Choi T."/>
            <person name="Kim D."/>
            <person name="Ryu S."/>
            <person name="Kim W."/>
        </authorList>
    </citation>
    <scope>NUCLEOTIDE SEQUENCE [LARGE SCALE GENOMIC DNA]</scope>
    <source>
        <tissue evidence="1">Muscle</tissue>
    </source>
</reference>
<comment type="caution">
    <text evidence="1">The sequence shown here is derived from an EMBL/GenBank/DDBJ whole genome shotgun (WGS) entry which is preliminary data.</text>
</comment>
<dbReference type="AlphaFoldDB" id="A0A5B7I1V8"/>
<protein>
    <submittedName>
        <fullName evidence="1">Uncharacterized protein</fullName>
    </submittedName>
</protein>
<evidence type="ECO:0000313" key="1">
    <source>
        <dbReference type="EMBL" id="MPC74714.1"/>
    </source>
</evidence>